<evidence type="ECO:0000313" key="6">
    <source>
        <dbReference type="Proteomes" id="UP000623776"/>
    </source>
</evidence>
<keyword evidence="6" id="KW-1185">Reference proteome</keyword>
<dbReference type="InterPro" id="IPR000843">
    <property type="entry name" value="HTH_LacI"/>
</dbReference>
<dbReference type="GO" id="GO:0003700">
    <property type="term" value="F:DNA-binding transcription factor activity"/>
    <property type="evidence" value="ECO:0007669"/>
    <property type="project" value="TreeGrafter"/>
</dbReference>
<dbReference type="CDD" id="cd06283">
    <property type="entry name" value="PBP1_RegR_EndR_KdgR-like"/>
    <property type="match status" value="1"/>
</dbReference>
<dbReference type="EMBL" id="BMXN01000003">
    <property type="protein sequence ID" value="GGW21499.1"/>
    <property type="molecule type" value="Genomic_DNA"/>
</dbReference>
<keyword evidence="2" id="KW-0238">DNA-binding</keyword>
<reference evidence="6" key="1">
    <citation type="journal article" date="2019" name="Int. J. Syst. Evol. Microbiol.">
        <title>The Global Catalogue of Microorganisms (GCM) 10K type strain sequencing project: providing services to taxonomists for standard genome sequencing and annotation.</title>
        <authorList>
            <consortium name="The Broad Institute Genomics Platform"/>
            <consortium name="The Broad Institute Genome Sequencing Center for Infectious Disease"/>
            <person name="Wu L."/>
            <person name="Ma J."/>
        </authorList>
    </citation>
    <scope>NUCLEOTIDE SEQUENCE [LARGE SCALE GENOMIC DNA]</scope>
    <source>
        <strain evidence="6">KCTC 22154</strain>
    </source>
</reference>
<dbReference type="InterPro" id="IPR028082">
    <property type="entry name" value="Peripla_BP_I"/>
</dbReference>
<proteinExistence type="predicted"/>
<gene>
    <name evidence="5" type="primary">ptxS</name>
    <name evidence="5" type="ORF">GCM10007157_08760</name>
</gene>
<dbReference type="Gene3D" id="1.10.260.40">
    <property type="entry name" value="lambda repressor-like DNA-binding domains"/>
    <property type="match status" value="1"/>
</dbReference>
<feature type="domain" description="HTH lacI-type" evidence="4">
    <location>
        <begin position="21"/>
        <end position="76"/>
    </location>
</feature>
<sequence length="366" mass="39598">MGTFPFTHLHQVVVLMLSSRATLIEVARLAGTSKTSVSRFFGPERDRLSAALQARIDQAAKSLGYSPNQMARGLKGSGSRLLGMLVADIRNPFSVAIVHGVEQAARAQGYSLIVCNTDNDPELETRHLASLSSYRVEGLIVNAAGQPERALKAWAHNGIPLALIDRDVANLDAETIGLDNALAIDLALEHLMQRGYRAVLYVSEPPQLASARQERLQRFRQRVTSLGIQGETLTSLDDPQAASRLRGFVQRHRQAPCAVLCANGNATLAMVRHFQHQAISLGPVGLIGIDELEWCALVPPGITTLAQPTNAIGQAAVTSLLNQITRLTGPQAIEQPVQYRHAPTLIARGSTHRQGLQTNTTTQDNT</sequence>
<organism evidence="5 6">
    <name type="scientific">Vreelandella hamiltonii</name>
    <dbReference type="NCBI Taxonomy" id="502829"/>
    <lineage>
        <taxon>Bacteria</taxon>
        <taxon>Pseudomonadati</taxon>
        <taxon>Pseudomonadota</taxon>
        <taxon>Gammaproteobacteria</taxon>
        <taxon>Oceanospirillales</taxon>
        <taxon>Halomonadaceae</taxon>
        <taxon>Vreelandella</taxon>
    </lineage>
</organism>
<keyword evidence="1" id="KW-0805">Transcription regulation</keyword>
<evidence type="ECO:0000256" key="2">
    <source>
        <dbReference type="ARBA" id="ARBA00023125"/>
    </source>
</evidence>
<comment type="caution">
    <text evidence="5">The sequence shown here is derived from an EMBL/GenBank/DDBJ whole genome shotgun (WGS) entry which is preliminary data.</text>
</comment>
<dbReference type="Pfam" id="PF13377">
    <property type="entry name" value="Peripla_BP_3"/>
    <property type="match status" value="1"/>
</dbReference>
<evidence type="ECO:0000256" key="3">
    <source>
        <dbReference type="ARBA" id="ARBA00023163"/>
    </source>
</evidence>
<dbReference type="GO" id="GO:0000976">
    <property type="term" value="F:transcription cis-regulatory region binding"/>
    <property type="evidence" value="ECO:0007669"/>
    <property type="project" value="TreeGrafter"/>
</dbReference>
<evidence type="ECO:0000259" key="4">
    <source>
        <dbReference type="PROSITE" id="PS50932"/>
    </source>
</evidence>
<dbReference type="Gene3D" id="3.40.50.2300">
    <property type="match status" value="2"/>
</dbReference>
<dbReference type="PANTHER" id="PTHR30146:SF145">
    <property type="entry name" value="RIBOSE OPERON REPRESSOR"/>
    <property type="match status" value="1"/>
</dbReference>
<dbReference type="InterPro" id="IPR046335">
    <property type="entry name" value="LacI/GalR-like_sensor"/>
</dbReference>
<dbReference type="AlphaFoldDB" id="A0A8H9I1T5"/>
<evidence type="ECO:0000313" key="5">
    <source>
        <dbReference type="EMBL" id="GGW21499.1"/>
    </source>
</evidence>
<dbReference type="SMART" id="SM00354">
    <property type="entry name" value="HTH_LACI"/>
    <property type="match status" value="1"/>
</dbReference>
<dbReference type="InterPro" id="IPR010982">
    <property type="entry name" value="Lambda_DNA-bd_dom_sf"/>
</dbReference>
<dbReference type="PROSITE" id="PS50932">
    <property type="entry name" value="HTH_LACI_2"/>
    <property type="match status" value="1"/>
</dbReference>
<dbReference type="SUPFAM" id="SSF53822">
    <property type="entry name" value="Periplasmic binding protein-like I"/>
    <property type="match status" value="1"/>
</dbReference>
<keyword evidence="3" id="KW-0804">Transcription</keyword>
<dbReference type="Pfam" id="PF00356">
    <property type="entry name" value="LacI"/>
    <property type="match status" value="1"/>
</dbReference>
<dbReference type="SUPFAM" id="SSF47413">
    <property type="entry name" value="lambda repressor-like DNA-binding domains"/>
    <property type="match status" value="1"/>
</dbReference>
<dbReference type="RefSeq" id="WP_229800748.1">
    <property type="nucleotide sequence ID" value="NZ_BMXN01000003.1"/>
</dbReference>
<dbReference type="PANTHER" id="PTHR30146">
    <property type="entry name" value="LACI-RELATED TRANSCRIPTIONAL REPRESSOR"/>
    <property type="match status" value="1"/>
</dbReference>
<dbReference type="CDD" id="cd01392">
    <property type="entry name" value="HTH_LacI"/>
    <property type="match status" value="1"/>
</dbReference>
<dbReference type="Proteomes" id="UP000623776">
    <property type="component" value="Unassembled WGS sequence"/>
</dbReference>
<accession>A0A8H9I1T5</accession>
<evidence type="ECO:0000256" key="1">
    <source>
        <dbReference type="ARBA" id="ARBA00023015"/>
    </source>
</evidence>
<name>A0A8H9I1T5_9GAMM</name>
<protein>
    <submittedName>
        <fullName evidence="5">Transcriptional regulator</fullName>
    </submittedName>
</protein>